<dbReference type="GO" id="GO:0005509">
    <property type="term" value="F:calcium ion binding"/>
    <property type="evidence" value="ECO:0007669"/>
    <property type="project" value="InterPro"/>
</dbReference>
<feature type="region of interest" description="Disordered" evidence="8">
    <location>
        <begin position="1042"/>
        <end position="1157"/>
    </location>
</feature>
<feature type="active site" evidence="5">
    <location>
        <position position="388"/>
    </location>
</feature>
<evidence type="ECO:0000256" key="9">
    <source>
        <dbReference type="SAM" id="SignalP"/>
    </source>
</evidence>
<evidence type="ECO:0000256" key="6">
    <source>
        <dbReference type="PIRSR" id="PIRSR601382-2"/>
    </source>
</evidence>
<evidence type="ECO:0000256" key="4">
    <source>
        <dbReference type="ARBA" id="ARBA00023180"/>
    </source>
</evidence>
<dbReference type="GO" id="GO:0016020">
    <property type="term" value="C:membrane"/>
    <property type="evidence" value="ECO:0007669"/>
    <property type="project" value="InterPro"/>
</dbReference>
<name>A0A1S3JIU3_LINAN</name>
<dbReference type="AlphaFoldDB" id="A0A1S3JIU3"/>
<feature type="binding site" evidence="6">
    <location>
        <position position="474"/>
    </location>
    <ligand>
        <name>Ca(2+)</name>
        <dbReference type="ChEBI" id="CHEBI:29108"/>
    </ligand>
</feature>
<keyword evidence="3" id="KW-0256">Endoplasmic reticulum</keyword>
<dbReference type="GO" id="GO:0005975">
    <property type="term" value="P:carbohydrate metabolic process"/>
    <property type="evidence" value="ECO:0007669"/>
    <property type="project" value="InterPro"/>
</dbReference>
<dbReference type="GO" id="GO:0044322">
    <property type="term" value="C:endoplasmic reticulum quality control compartment"/>
    <property type="evidence" value="ECO:0007669"/>
    <property type="project" value="GOC"/>
</dbReference>
<dbReference type="EC" id="3.2.1.-" evidence="7"/>
<evidence type="ECO:0000313" key="11">
    <source>
        <dbReference type="Proteomes" id="UP000085678"/>
    </source>
</evidence>
<organism evidence="11 12">
    <name type="scientific">Lingula anatina</name>
    <name type="common">Brachiopod</name>
    <name type="synonym">Lingula unguis</name>
    <dbReference type="NCBI Taxonomy" id="7574"/>
    <lineage>
        <taxon>Eukaryota</taxon>
        <taxon>Metazoa</taxon>
        <taxon>Spiralia</taxon>
        <taxon>Lophotrochozoa</taxon>
        <taxon>Brachiopoda</taxon>
        <taxon>Linguliformea</taxon>
        <taxon>Lingulata</taxon>
        <taxon>Lingulida</taxon>
        <taxon>Linguloidea</taxon>
        <taxon>Lingulidae</taxon>
        <taxon>Lingula</taxon>
    </lineage>
</organism>
<dbReference type="Pfam" id="PF01532">
    <property type="entry name" value="Glyco_hydro_47"/>
    <property type="match status" value="1"/>
</dbReference>
<dbReference type="SUPFAM" id="SSF52025">
    <property type="entry name" value="PA domain"/>
    <property type="match status" value="1"/>
</dbReference>
<accession>A0A1S3JIU3</accession>
<feature type="compositionally biased region" description="Basic and acidic residues" evidence="8">
    <location>
        <begin position="1078"/>
        <end position="1095"/>
    </location>
</feature>
<keyword evidence="11" id="KW-1185">Reference proteome</keyword>
<feature type="domain" description="PA" evidence="10">
    <location>
        <begin position="666"/>
        <end position="753"/>
    </location>
</feature>
<feature type="active site" description="Proton donor" evidence="5">
    <location>
        <position position="129"/>
    </location>
</feature>
<protein>
    <recommendedName>
        <fullName evidence="7">alpha-1,2-Mannosidase</fullName>
        <ecNumber evidence="7">3.2.1.-</ecNumber>
    </recommendedName>
</protein>
<dbReference type="FunCoup" id="A0A1S3JIU3">
    <property type="interactions" value="2232"/>
</dbReference>
<feature type="active site" evidence="5">
    <location>
        <position position="276"/>
    </location>
</feature>
<dbReference type="InterPro" id="IPR044674">
    <property type="entry name" value="EDEM1/2/3"/>
</dbReference>
<proteinExistence type="inferred from homology"/>
<reference evidence="12" key="1">
    <citation type="submission" date="2025-08" db="UniProtKB">
        <authorList>
            <consortium name="RefSeq"/>
        </authorList>
    </citation>
    <scope>IDENTIFICATION</scope>
    <source>
        <tissue evidence="12">Gonads</tissue>
    </source>
</reference>
<evidence type="ECO:0000256" key="8">
    <source>
        <dbReference type="SAM" id="MobiDB-lite"/>
    </source>
</evidence>
<dbReference type="Gene3D" id="1.50.10.10">
    <property type="match status" value="1"/>
</dbReference>
<dbReference type="Gene3D" id="3.50.30.30">
    <property type="match status" value="1"/>
</dbReference>
<keyword evidence="6" id="KW-0106">Calcium</keyword>
<evidence type="ECO:0000256" key="5">
    <source>
        <dbReference type="PIRSR" id="PIRSR601382-1"/>
    </source>
</evidence>
<evidence type="ECO:0000259" key="10">
    <source>
        <dbReference type="Pfam" id="PF02225"/>
    </source>
</evidence>
<comment type="similarity">
    <text evidence="2 7">Belongs to the glycosyl hydrolase 47 family.</text>
</comment>
<dbReference type="PANTHER" id="PTHR45679:SF2">
    <property type="entry name" value="ER DEGRADATION-ENHANCING ALPHA-MANNOSIDASE-LIKE PROTEIN 3"/>
    <property type="match status" value="1"/>
</dbReference>
<dbReference type="PANTHER" id="PTHR45679">
    <property type="entry name" value="ER DEGRADATION-ENHANCING ALPHA-MANNOSIDASE-LIKE PROTEIN 2"/>
    <property type="match status" value="1"/>
</dbReference>
<comment type="subcellular location">
    <subcellularLocation>
        <location evidence="1">Endoplasmic reticulum</location>
    </subcellularLocation>
</comment>
<feature type="chain" id="PRO_5010255480" description="alpha-1,2-Mannosidase" evidence="9">
    <location>
        <begin position="27"/>
        <end position="1157"/>
    </location>
</feature>
<evidence type="ECO:0000256" key="7">
    <source>
        <dbReference type="RuleBase" id="RU361193"/>
    </source>
</evidence>
<dbReference type="SUPFAM" id="SSF48225">
    <property type="entry name" value="Seven-hairpin glycosidases"/>
    <property type="match status" value="1"/>
</dbReference>
<dbReference type="RefSeq" id="XP_013410312.1">
    <property type="nucleotide sequence ID" value="XM_013554858.1"/>
</dbReference>
<dbReference type="GO" id="GO:0004571">
    <property type="term" value="F:mannosyl-oligosaccharide 1,2-alpha-mannosidase activity"/>
    <property type="evidence" value="ECO:0007669"/>
    <property type="project" value="InterPro"/>
</dbReference>
<dbReference type="Pfam" id="PF02225">
    <property type="entry name" value="PA"/>
    <property type="match status" value="1"/>
</dbReference>
<keyword evidence="6" id="KW-0479">Metal-binding</keyword>
<keyword evidence="4" id="KW-0325">Glycoprotein</keyword>
<feature type="active site" description="Proton donor" evidence="5">
    <location>
        <position position="370"/>
    </location>
</feature>
<keyword evidence="9" id="KW-0732">Signal</keyword>
<feature type="signal peptide" evidence="9">
    <location>
        <begin position="1"/>
        <end position="26"/>
    </location>
</feature>
<dbReference type="InterPro" id="IPR046450">
    <property type="entry name" value="PA_dom_sf"/>
</dbReference>
<dbReference type="STRING" id="7574.A0A1S3JIU3"/>
<dbReference type="InterPro" id="IPR036026">
    <property type="entry name" value="Seven-hairpin_glycosidases"/>
</dbReference>
<keyword evidence="7" id="KW-0326">Glycosidase</keyword>
<keyword evidence="7" id="KW-0378">Hydrolase</keyword>
<dbReference type="InterPro" id="IPR001382">
    <property type="entry name" value="Glyco_hydro_47"/>
</dbReference>
<dbReference type="PRINTS" id="PR00747">
    <property type="entry name" value="GLYHDRLASE47"/>
</dbReference>
<evidence type="ECO:0000256" key="2">
    <source>
        <dbReference type="ARBA" id="ARBA00007658"/>
    </source>
</evidence>
<dbReference type="OrthoDB" id="8118055at2759"/>
<dbReference type="InterPro" id="IPR012341">
    <property type="entry name" value="6hp_glycosidase-like_sf"/>
</dbReference>
<dbReference type="Proteomes" id="UP000085678">
    <property type="component" value="Unplaced"/>
</dbReference>
<sequence>MDSDVAARRMLQTIFILLLIHAISCGIQPSEKRELKEKVLEMFNHAYGSYMDHAFPADELMPLSCKGRYRGSEQSRGDVDDSLGNFSLTLIDTLDTLVVLGQIDDFEDAVKLVIQEVTFDTDVVVSVFETNIRVLGGLLGGHVVAAYLKRVKKGMLWYNNELLVKAKDIGERLLPAFNTTTGIPYPRVNLKYGLCKVNSRTGVEKDTCTACAGTMILEFAALSRLTGDPIFEEKAHKAMEFLWKQRHRSSDLVGTVINIHNGDWVRRDSGIGAGIDSYYEYLLKGYILLGDETYLNRFNTHYDAIMRYVNQGPLMLDVHMHKPTSNTRHFMDALTAFWPGLQVLKGDIKPAIEIHELLYQITQRHNFLPEAFTTDFRVHWGQHPLRPEFVESTYFLHKATNDPYYLEVGKTVLNNLEKYARVPCGFAAIRDVTSGVHEDQLDSYVLSETFKYLYLLFAEKEDLVLDVDEYVFTTEAHLLPLSLAVGNYSWTKPVAGKIPLATTDARAPDFEDERFERSCPNPTSNRGSFAHDLRKSLRDVVNSACPKPKERRVPRLRAADFIAGNADQLDLLKSMGIRLATMSDGRVQLLHTASEAASSEEAEEGMLFMQEMIELSKAQQTDIQQEPRVVQLMSPPYNGKVVLSAGPAQFGKKLTNLPGLRAQVAVADPFKACTLPTNAAQLKGKIVIMERGDCMFIDKARLLQAVGASGGIVIDHNPGSTAKSAPLFAMSGDGKQDVNIPMVFLFQKEGQDLLSALAEHQDLDVIIGHKAKDMSKVNTFKYKDTFYEEVNKPLSPGEIYFMKLKTENVAIQIEYVETPQDKSQTEPFMEIMDDPNNVRTLSFRFDGLALEEKLAKEDLGTAYIAFFENLKSHTNFAQLKKQANYRQALTKLLECVFVSGEKQLDEATEKDIGDLAQEIQVLSDPQKIDPSVSGKEHYAGVQDFEENKNSPADNAHMGIPAGFRKVEEGVYVNDAGTIFIKIDSSDEGKAKLPPLHSSQDDVSKVTLNINTENDFNKVLQKLVPNDQLLDGIDEWRRNADKEMEAISEQSEEGSTEPSLQDEPHPSAMEEDQYAIKTENSDRTKEKDEDINDETHISSSDNRNIDKRKIIQSRTYIPKVETISDPEEGEEYERMQLNSELLESTETEDEKQKNKDEL</sequence>
<dbReference type="GO" id="GO:1904380">
    <property type="term" value="P:endoplasmic reticulum mannose trimming"/>
    <property type="evidence" value="ECO:0007669"/>
    <property type="project" value="InterPro"/>
</dbReference>
<evidence type="ECO:0000256" key="3">
    <source>
        <dbReference type="ARBA" id="ARBA00022824"/>
    </source>
</evidence>
<dbReference type="GeneID" id="106173659"/>
<gene>
    <name evidence="12" type="primary">LOC106173659</name>
</gene>
<dbReference type="InterPro" id="IPR003137">
    <property type="entry name" value="PA_domain"/>
</dbReference>
<dbReference type="InParanoid" id="A0A1S3JIU3"/>
<evidence type="ECO:0000313" key="12">
    <source>
        <dbReference type="RefSeq" id="XP_013410312.1"/>
    </source>
</evidence>
<evidence type="ECO:0000256" key="1">
    <source>
        <dbReference type="ARBA" id="ARBA00004240"/>
    </source>
</evidence>
<comment type="cofactor">
    <cofactor evidence="6">
        <name>Ca(2+)</name>
        <dbReference type="ChEBI" id="CHEBI:29108"/>
    </cofactor>
</comment>